<evidence type="ECO:0000313" key="7">
    <source>
        <dbReference type="EMBL" id="KAK7508563.1"/>
    </source>
</evidence>
<feature type="transmembrane region" description="Helical" evidence="6">
    <location>
        <begin position="136"/>
        <end position="152"/>
    </location>
</feature>
<dbReference type="EMBL" id="JACVVK020000001">
    <property type="protein sequence ID" value="KAK7508563.1"/>
    <property type="molecule type" value="Genomic_DNA"/>
</dbReference>
<keyword evidence="3 6" id="KW-0812">Transmembrane</keyword>
<comment type="subcellular location">
    <subcellularLocation>
        <location evidence="1">Membrane</location>
        <topology evidence="1">Multi-pass membrane protein</topology>
    </subcellularLocation>
</comment>
<keyword evidence="8" id="KW-1185">Reference proteome</keyword>
<feature type="transmembrane region" description="Helical" evidence="6">
    <location>
        <begin position="77"/>
        <end position="99"/>
    </location>
</feature>
<feature type="transmembrane region" description="Helical" evidence="6">
    <location>
        <begin position="106"/>
        <end position="124"/>
    </location>
</feature>
<dbReference type="PANTHER" id="PTHR11119">
    <property type="entry name" value="XANTHINE-URACIL / VITAMIN C PERMEASE FAMILY MEMBER"/>
    <property type="match status" value="1"/>
</dbReference>
<comment type="similarity">
    <text evidence="2">Belongs to the nucleobase:cation symporter-2 (NCS2) (TC 2.A.40) family.</text>
</comment>
<reference evidence="7 8" key="1">
    <citation type="journal article" date="2023" name="Sci. Data">
        <title>Genome assembly of the Korean intertidal mud-creeper Batillaria attramentaria.</title>
        <authorList>
            <person name="Patra A.K."/>
            <person name="Ho P.T."/>
            <person name="Jun S."/>
            <person name="Lee S.J."/>
            <person name="Kim Y."/>
            <person name="Won Y.J."/>
        </authorList>
    </citation>
    <scope>NUCLEOTIDE SEQUENCE [LARGE SCALE GENOMIC DNA]</scope>
    <source>
        <strain evidence="7">Wonlab-2016</strain>
    </source>
</reference>
<dbReference type="GO" id="GO:0016020">
    <property type="term" value="C:membrane"/>
    <property type="evidence" value="ECO:0007669"/>
    <property type="project" value="UniProtKB-SubCell"/>
</dbReference>
<keyword evidence="5 6" id="KW-0472">Membrane</keyword>
<comment type="caution">
    <text evidence="7">The sequence shown here is derived from an EMBL/GenBank/DDBJ whole genome shotgun (WGS) entry which is preliminary data.</text>
</comment>
<feature type="transmembrane region" description="Helical" evidence="6">
    <location>
        <begin position="173"/>
        <end position="197"/>
    </location>
</feature>
<feature type="transmembrane region" description="Helical" evidence="6">
    <location>
        <begin position="346"/>
        <end position="365"/>
    </location>
</feature>
<accession>A0ABD0MCA8</accession>
<evidence type="ECO:0000256" key="1">
    <source>
        <dbReference type="ARBA" id="ARBA00004141"/>
    </source>
</evidence>
<protein>
    <recommendedName>
        <fullName evidence="9">Solute carrier family 23 member 2</fullName>
    </recommendedName>
</protein>
<evidence type="ECO:0008006" key="9">
    <source>
        <dbReference type="Google" id="ProtNLM"/>
    </source>
</evidence>
<feature type="non-terminal residue" evidence="7">
    <location>
        <position position="1"/>
    </location>
</feature>
<keyword evidence="4 6" id="KW-1133">Transmembrane helix</keyword>
<evidence type="ECO:0000256" key="4">
    <source>
        <dbReference type="ARBA" id="ARBA00022989"/>
    </source>
</evidence>
<sequence length="518" mass="54938">AMEETDDESTELNVDFEQATGSSLTYKISESPPIHHCSLHEWGQHSATVTGWVKTACVSRTFLHFHQPIIGPVCRPYLAMSGSLMAASAVEVVVGALGVVGPLMRFVGPITVAPTISLIGLSLYSVPVDYSRPCPPMALISAALVLLFSLYLQNVQIPIACGARKAKLPIFQVLPVLLSMAIVWCGAAVLTACGVFTDDPDDVGYLARTDAKASIVHQTPWFLISYPGQFGMPSFNVAAFVGFTAAVLSSVVESVGDYLGAARSCQVPPPPQHAVSRGILMEGLGSVLSGAHGAGHATATYSGNIALLSLCRTASRLVLVVAGVILVLVSLLGKFAAAASTVPEPILGGIFLVVLGILVAIGISTLKHVDLHSTRNLIIIGVSIYVGLVIPDYVTKFPESVATGNIQADQVVRVLLGTPMILGGILACVLDNTVKGTITERGLHEWTKQVSSVADSDSSAQESEMAVMLEDLEEEQRVYSWSWYPALVRKLPLLSYLPFLPPPASALRKKTWTNSGKK</sequence>
<feature type="transmembrane region" description="Helical" evidence="6">
    <location>
        <begin position="317"/>
        <end position="340"/>
    </location>
</feature>
<evidence type="ECO:0000256" key="2">
    <source>
        <dbReference type="ARBA" id="ARBA00008821"/>
    </source>
</evidence>
<dbReference type="Pfam" id="PF00860">
    <property type="entry name" value="Xan_ur_permease"/>
    <property type="match status" value="1"/>
</dbReference>
<name>A0ABD0MCA8_9CAEN</name>
<feature type="transmembrane region" description="Helical" evidence="6">
    <location>
        <begin position="414"/>
        <end position="434"/>
    </location>
</feature>
<evidence type="ECO:0000256" key="3">
    <source>
        <dbReference type="ARBA" id="ARBA00022692"/>
    </source>
</evidence>
<dbReference type="Proteomes" id="UP001519460">
    <property type="component" value="Unassembled WGS sequence"/>
</dbReference>
<evidence type="ECO:0000256" key="6">
    <source>
        <dbReference type="SAM" id="Phobius"/>
    </source>
</evidence>
<dbReference type="InterPro" id="IPR006043">
    <property type="entry name" value="NCS2"/>
</dbReference>
<evidence type="ECO:0000313" key="8">
    <source>
        <dbReference type="Proteomes" id="UP001519460"/>
    </source>
</evidence>
<proteinExistence type="inferred from homology"/>
<feature type="transmembrane region" description="Helical" evidence="6">
    <location>
        <begin position="377"/>
        <end position="394"/>
    </location>
</feature>
<evidence type="ECO:0000256" key="5">
    <source>
        <dbReference type="ARBA" id="ARBA00023136"/>
    </source>
</evidence>
<organism evidence="7 8">
    <name type="scientific">Batillaria attramentaria</name>
    <dbReference type="NCBI Taxonomy" id="370345"/>
    <lineage>
        <taxon>Eukaryota</taxon>
        <taxon>Metazoa</taxon>
        <taxon>Spiralia</taxon>
        <taxon>Lophotrochozoa</taxon>
        <taxon>Mollusca</taxon>
        <taxon>Gastropoda</taxon>
        <taxon>Caenogastropoda</taxon>
        <taxon>Sorbeoconcha</taxon>
        <taxon>Cerithioidea</taxon>
        <taxon>Batillariidae</taxon>
        <taxon>Batillaria</taxon>
    </lineage>
</organism>
<dbReference type="AlphaFoldDB" id="A0ABD0MCA8"/>
<gene>
    <name evidence="7" type="ORF">BaRGS_00000129</name>
</gene>
<feature type="transmembrane region" description="Helical" evidence="6">
    <location>
        <begin position="230"/>
        <end position="252"/>
    </location>
</feature>